<accession>A0A1J4JMR3</accession>
<dbReference type="InterPro" id="IPR011009">
    <property type="entry name" value="Kinase-like_dom_sf"/>
</dbReference>
<dbReference type="PANTHER" id="PTHR23257">
    <property type="entry name" value="SERINE-THREONINE PROTEIN KINASE"/>
    <property type="match status" value="1"/>
</dbReference>
<feature type="region of interest" description="Disordered" evidence="1">
    <location>
        <begin position="563"/>
        <end position="585"/>
    </location>
</feature>
<feature type="domain" description="WH2" evidence="3">
    <location>
        <begin position="259"/>
        <end position="278"/>
    </location>
</feature>
<dbReference type="GeneID" id="94843783"/>
<feature type="region of interest" description="Disordered" evidence="1">
    <location>
        <begin position="486"/>
        <end position="511"/>
    </location>
</feature>
<reference evidence="4" key="1">
    <citation type="submission" date="2016-10" db="EMBL/GenBank/DDBJ databases">
        <authorList>
            <person name="Benchimol M."/>
            <person name="Almeida L.G."/>
            <person name="Vasconcelos A.T."/>
            <person name="Perreira-Neves A."/>
            <person name="Rosa I.A."/>
            <person name="Tasca T."/>
            <person name="Bogo M.R."/>
            <person name="de Souza W."/>
        </authorList>
    </citation>
    <scope>NUCLEOTIDE SEQUENCE [LARGE SCALE GENOMIC DNA]</scope>
    <source>
        <strain evidence="4">K</strain>
    </source>
</reference>
<dbReference type="Proteomes" id="UP000179807">
    <property type="component" value="Unassembled WGS sequence"/>
</dbReference>
<dbReference type="GO" id="GO:0004672">
    <property type="term" value="F:protein kinase activity"/>
    <property type="evidence" value="ECO:0007669"/>
    <property type="project" value="InterPro"/>
</dbReference>
<feature type="domain" description="Protein kinase" evidence="2">
    <location>
        <begin position="60"/>
        <end position="314"/>
    </location>
</feature>
<dbReference type="GO" id="GO:0007165">
    <property type="term" value="P:signal transduction"/>
    <property type="evidence" value="ECO:0007669"/>
    <property type="project" value="TreeGrafter"/>
</dbReference>
<proteinExistence type="predicted"/>
<protein>
    <recommendedName>
        <fullName evidence="6">Protein kinase domain-containing protein</fullName>
    </recommendedName>
</protein>
<keyword evidence="5" id="KW-1185">Reference proteome</keyword>
<dbReference type="InterPro" id="IPR000719">
    <property type="entry name" value="Prot_kinase_dom"/>
</dbReference>
<dbReference type="InterPro" id="IPR003124">
    <property type="entry name" value="WH2_dom"/>
</dbReference>
<organism evidence="4 5">
    <name type="scientific">Tritrichomonas foetus</name>
    <dbReference type="NCBI Taxonomy" id="1144522"/>
    <lineage>
        <taxon>Eukaryota</taxon>
        <taxon>Metamonada</taxon>
        <taxon>Parabasalia</taxon>
        <taxon>Tritrichomonadida</taxon>
        <taxon>Tritrichomonadidae</taxon>
        <taxon>Tritrichomonas</taxon>
    </lineage>
</organism>
<dbReference type="AlphaFoldDB" id="A0A1J4JMR3"/>
<gene>
    <name evidence="4" type="ORF">TRFO_33445</name>
</gene>
<feature type="compositionally biased region" description="Basic and acidic residues" evidence="1">
    <location>
        <begin position="353"/>
        <end position="362"/>
    </location>
</feature>
<dbReference type="Pfam" id="PF07714">
    <property type="entry name" value="PK_Tyr_Ser-Thr"/>
    <property type="match status" value="1"/>
</dbReference>
<feature type="compositionally biased region" description="Low complexity" evidence="1">
    <location>
        <begin position="696"/>
        <end position="705"/>
    </location>
</feature>
<dbReference type="PROSITE" id="PS51082">
    <property type="entry name" value="WH2"/>
    <property type="match status" value="1"/>
</dbReference>
<feature type="compositionally biased region" description="Acidic residues" evidence="1">
    <location>
        <begin position="488"/>
        <end position="497"/>
    </location>
</feature>
<dbReference type="PROSITE" id="PS50011">
    <property type="entry name" value="PROTEIN_KINASE_DOM"/>
    <property type="match status" value="1"/>
</dbReference>
<evidence type="ECO:0000256" key="1">
    <source>
        <dbReference type="SAM" id="MobiDB-lite"/>
    </source>
</evidence>
<feature type="compositionally biased region" description="Acidic residues" evidence="1">
    <location>
        <begin position="576"/>
        <end position="585"/>
    </location>
</feature>
<dbReference type="Gene3D" id="1.10.510.10">
    <property type="entry name" value="Transferase(Phosphotransferase) domain 1"/>
    <property type="match status" value="1"/>
</dbReference>
<comment type="caution">
    <text evidence="4">The sequence shown here is derived from an EMBL/GenBank/DDBJ whole genome shotgun (WGS) entry which is preliminary data.</text>
</comment>
<evidence type="ECO:0008006" key="6">
    <source>
        <dbReference type="Google" id="ProtNLM"/>
    </source>
</evidence>
<dbReference type="InterPro" id="IPR001245">
    <property type="entry name" value="Ser-Thr/Tyr_kinase_cat_dom"/>
</dbReference>
<sequence>MLTFSIIYLLNLCDSMIKRLKFSQKARIFRRFSYSLDMPRGVLKVSSELREYVLDDLSQFILETDVKKGKILDLIKGSVLNTNRFVHVIQVPDKRPDKEAIDFFIDTIKIYYYLSHPFIEKLLGFTKSYKLSIVTENSHLTLKKFLNDEKSISGTILNKIVMGIAFGMRYMHMNRYIHCKLSPHTIYLTDEKSPKISHLEISHSFDKSPSLRSIPTHLNYVAPEYMDTNSSYNEKVDVYSYGMILYEMTTGKVPYCDVPSNQLLTQIRDGKKPSLKKAPKTIKSLIEECWSNDPQSRPSFDTIFNKFKNRNVMFNKVDDKEFSRFLNEINNSIDLPIKEKPYIKYTGEYLNKKDNQRNKNDDYEYDDDDYDDDSHEKRNRNKNRNRSRKNRRRNSDYESFGMHSRNKSSFTDSENSADDDSDKYYREKKEKRKPGPFDSPNSGYKMRTVWKGNENYQKKNRKYLSDNDISDDNHVDLNKKRNKRFIFSDDENSSDEENYQRKRKVNPFDSPVNGYKMKTVCRKDQTSYDPTVTSQKMFKKPKNTNFSMRTVFRHNSIPDPVIKRIDNDTKINSESSNDDDGDDDSIDKYVKVKKMLKKPKNKKNYIKKEVVYTSSSDDDIERIIIKKIKKKKKKRRPQQIIEIQYSSEYEEEEEKIQKIIKKIKKKKKPKLVEKEPQKTIKSPKVTKSPHNMNKKISISSSSVDSISDQIPKYQTDQEDDSNGKYVKIKTQPKIKKNYIEKNIPIIKESKPNKKMKSIFTVSDFLKPKYKNDDNIKPLNLNIIANLSHPKFEKELSEAETRLKPSQYDDFFFIIINHLKSKIDYHIIKKLLKVVILILTTEEAFDSLCKSGLILFLPYKENVINYTFKVLELLFQFRPNSFQDNFEPRMTQLTIIQNHV</sequence>
<feature type="region of interest" description="Disordered" evidence="1">
    <location>
        <begin position="672"/>
        <end position="705"/>
    </location>
</feature>
<evidence type="ECO:0000313" key="5">
    <source>
        <dbReference type="Proteomes" id="UP000179807"/>
    </source>
</evidence>
<evidence type="ECO:0000259" key="3">
    <source>
        <dbReference type="PROSITE" id="PS51082"/>
    </source>
</evidence>
<name>A0A1J4JMR3_9EUKA</name>
<feature type="region of interest" description="Disordered" evidence="1">
    <location>
        <begin position="353"/>
        <end position="446"/>
    </location>
</feature>
<evidence type="ECO:0000259" key="2">
    <source>
        <dbReference type="PROSITE" id="PS50011"/>
    </source>
</evidence>
<dbReference type="EMBL" id="MLAK01000977">
    <property type="protein sequence ID" value="OHS99985.1"/>
    <property type="molecule type" value="Genomic_DNA"/>
</dbReference>
<feature type="compositionally biased region" description="Basic residues" evidence="1">
    <location>
        <begin position="377"/>
        <end position="392"/>
    </location>
</feature>
<dbReference type="GO" id="GO:0003779">
    <property type="term" value="F:actin binding"/>
    <property type="evidence" value="ECO:0007669"/>
    <property type="project" value="InterPro"/>
</dbReference>
<dbReference type="PANTHER" id="PTHR23257:SF958">
    <property type="entry name" value="SERINE_THREONINE-PROTEIN KINASE WNK4"/>
    <property type="match status" value="1"/>
</dbReference>
<dbReference type="GO" id="GO:0005737">
    <property type="term" value="C:cytoplasm"/>
    <property type="evidence" value="ECO:0007669"/>
    <property type="project" value="TreeGrafter"/>
</dbReference>
<dbReference type="VEuPathDB" id="TrichDB:TRFO_33445"/>
<evidence type="ECO:0000313" key="4">
    <source>
        <dbReference type="EMBL" id="OHS99985.1"/>
    </source>
</evidence>
<dbReference type="RefSeq" id="XP_068353122.1">
    <property type="nucleotide sequence ID" value="XM_068509079.1"/>
</dbReference>
<dbReference type="InterPro" id="IPR050167">
    <property type="entry name" value="Ser_Thr_protein_kinase"/>
</dbReference>
<feature type="compositionally biased region" description="Acidic residues" evidence="1">
    <location>
        <begin position="363"/>
        <end position="373"/>
    </location>
</feature>
<dbReference type="SUPFAM" id="SSF56112">
    <property type="entry name" value="Protein kinase-like (PK-like)"/>
    <property type="match status" value="1"/>
</dbReference>
<dbReference type="GO" id="GO:0005524">
    <property type="term" value="F:ATP binding"/>
    <property type="evidence" value="ECO:0007669"/>
    <property type="project" value="InterPro"/>
</dbReference>